<dbReference type="Proteomes" id="UP001500866">
    <property type="component" value="Unassembled WGS sequence"/>
</dbReference>
<evidence type="ECO:0000313" key="3">
    <source>
        <dbReference type="Proteomes" id="UP001500866"/>
    </source>
</evidence>
<dbReference type="InterPro" id="IPR000182">
    <property type="entry name" value="GNAT_dom"/>
</dbReference>
<dbReference type="PANTHER" id="PTHR43792:SF1">
    <property type="entry name" value="N-ACETYLTRANSFERASE DOMAIN-CONTAINING PROTEIN"/>
    <property type="match status" value="1"/>
</dbReference>
<feature type="domain" description="N-acetyltransferase" evidence="1">
    <location>
        <begin position="8"/>
        <end position="168"/>
    </location>
</feature>
<reference evidence="2 3" key="1">
    <citation type="journal article" date="2019" name="Int. J. Syst. Evol. Microbiol.">
        <title>The Global Catalogue of Microorganisms (GCM) 10K type strain sequencing project: providing services to taxonomists for standard genome sequencing and annotation.</title>
        <authorList>
            <consortium name="The Broad Institute Genomics Platform"/>
            <consortium name="The Broad Institute Genome Sequencing Center for Infectious Disease"/>
            <person name="Wu L."/>
            <person name="Ma J."/>
        </authorList>
    </citation>
    <scope>NUCLEOTIDE SEQUENCE [LARGE SCALE GENOMIC DNA]</scope>
    <source>
        <strain evidence="2 3">JCM 15395</strain>
    </source>
</reference>
<dbReference type="Pfam" id="PF13302">
    <property type="entry name" value="Acetyltransf_3"/>
    <property type="match status" value="1"/>
</dbReference>
<name>A0ABN1FPG6_9BACI</name>
<dbReference type="SUPFAM" id="SSF55729">
    <property type="entry name" value="Acyl-CoA N-acyltransferases (Nat)"/>
    <property type="match status" value="1"/>
</dbReference>
<organism evidence="2 3">
    <name type="scientific">Virgibacillus siamensis</name>
    <dbReference type="NCBI Taxonomy" id="480071"/>
    <lineage>
        <taxon>Bacteria</taxon>
        <taxon>Bacillati</taxon>
        <taxon>Bacillota</taxon>
        <taxon>Bacilli</taxon>
        <taxon>Bacillales</taxon>
        <taxon>Bacillaceae</taxon>
        <taxon>Virgibacillus</taxon>
    </lineage>
</organism>
<dbReference type="RefSeq" id="WP_343810687.1">
    <property type="nucleotide sequence ID" value="NZ_BAAADS010000006.1"/>
</dbReference>
<protein>
    <submittedName>
        <fullName evidence="2">GNAT family N-acetyltransferase</fullName>
    </submittedName>
</protein>
<accession>A0ABN1FPG6</accession>
<dbReference type="Gene3D" id="3.40.630.30">
    <property type="match status" value="1"/>
</dbReference>
<keyword evidence="3" id="KW-1185">Reference proteome</keyword>
<dbReference type="InterPro" id="IPR051531">
    <property type="entry name" value="N-acetyltransferase"/>
</dbReference>
<comment type="caution">
    <text evidence="2">The sequence shown here is derived from an EMBL/GenBank/DDBJ whole genome shotgun (WGS) entry which is preliminary data.</text>
</comment>
<evidence type="ECO:0000259" key="1">
    <source>
        <dbReference type="PROSITE" id="PS51186"/>
    </source>
</evidence>
<dbReference type="PROSITE" id="PS51186">
    <property type="entry name" value="GNAT"/>
    <property type="match status" value="1"/>
</dbReference>
<dbReference type="EMBL" id="BAAADS010000006">
    <property type="protein sequence ID" value="GAA0595105.1"/>
    <property type="molecule type" value="Genomic_DNA"/>
</dbReference>
<evidence type="ECO:0000313" key="2">
    <source>
        <dbReference type="EMBL" id="GAA0595105.1"/>
    </source>
</evidence>
<proteinExistence type="predicted"/>
<dbReference type="PANTHER" id="PTHR43792">
    <property type="entry name" value="GNAT FAMILY, PUTATIVE (AFU_ORTHOLOGUE AFUA_3G00765)-RELATED-RELATED"/>
    <property type="match status" value="1"/>
</dbReference>
<gene>
    <name evidence="2" type="ORF">GCM10009001_09040</name>
</gene>
<sequence>MILSTERLILRPYEDKDMGFLQTMLSNPEIMRFIGNGKPKDESGTKHFMDWIYRTYEHGSEFGLHVMVLKDDDVPVGHAGLVPQQVEGKNEIEIGYWVNRPYWGIGYATEIAVALKNFGLQELAKQKLIALVQPRNAASKNVAEKIGMQIEKEIVLSGQDVIVYAVQR</sequence>
<dbReference type="InterPro" id="IPR016181">
    <property type="entry name" value="Acyl_CoA_acyltransferase"/>
</dbReference>